<dbReference type="AlphaFoldDB" id="A0A7I8L5N7"/>
<sequence>MIPLLPTLTVVILLVDIGAKPFLYVPIVRSKIIWLLNFAKFSDLLTTFDFPPALFIILTVYVDDILMTESDEVSISTTKAYLQQHLSILYKSRREAHPHLTKVCPRHASRDRSL</sequence>
<dbReference type="EMBL" id="LR746274">
    <property type="protein sequence ID" value="CAA7404628.1"/>
    <property type="molecule type" value="Genomic_DNA"/>
</dbReference>
<reference evidence="1" key="1">
    <citation type="submission" date="2020-02" db="EMBL/GenBank/DDBJ databases">
        <authorList>
            <person name="Scholz U."/>
            <person name="Mascher M."/>
            <person name="Fiebig A."/>
        </authorList>
    </citation>
    <scope>NUCLEOTIDE SEQUENCE</scope>
</reference>
<proteinExistence type="predicted"/>
<evidence type="ECO:0000313" key="2">
    <source>
        <dbReference type="Proteomes" id="UP000663760"/>
    </source>
</evidence>
<keyword evidence="2" id="KW-1185">Reference proteome</keyword>
<accession>A0A7I8L5N7</accession>
<organism evidence="1 2">
    <name type="scientific">Spirodela intermedia</name>
    <name type="common">Intermediate duckweed</name>
    <dbReference type="NCBI Taxonomy" id="51605"/>
    <lineage>
        <taxon>Eukaryota</taxon>
        <taxon>Viridiplantae</taxon>
        <taxon>Streptophyta</taxon>
        <taxon>Embryophyta</taxon>
        <taxon>Tracheophyta</taxon>
        <taxon>Spermatophyta</taxon>
        <taxon>Magnoliopsida</taxon>
        <taxon>Liliopsida</taxon>
        <taxon>Araceae</taxon>
        <taxon>Lemnoideae</taxon>
        <taxon>Spirodela</taxon>
    </lineage>
</organism>
<dbReference type="Proteomes" id="UP000663760">
    <property type="component" value="Chromosome 11"/>
</dbReference>
<name>A0A7I8L5N7_SPIIN</name>
<protein>
    <submittedName>
        <fullName evidence="1">Uncharacterized protein</fullName>
    </submittedName>
</protein>
<evidence type="ECO:0000313" key="1">
    <source>
        <dbReference type="EMBL" id="CAA7404628.1"/>
    </source>
</evidence>
<gene>
    <name evidence="1" type="ORF">SI8410_11015306</name>
</gene>